<dbReference type="PANTHER" id="PTHR31569">
    <property type="entry name" value="SWIM-TYPE DOMAIN-CONTAINING PROTEIN"/>
    <property type="match status" value="1"/>
</dbReference>
<organism evidence="3 4">
    <name type="scientific">Puccinia striiformis</name>
    <dbReference type="NCBI Taxonomy" id="27350"/>
    <lineage>
        <taxon>Eukaryota</taxon>
        <taxon>Fungi</taxon>
        <taxon>Dikarya</taxon>
        <taxon>Basidiomycota</taxon>
        <taxon>Pucciniomycotina</taxon>
        <taxon>Pucciniomycetes</taxon>
        <taxon>Pucciniales</taxon>
        <taxon>Pucciniaceae</taxon>
        <taxon>Puccinia</taxon>
    </lineage>
</organism>
<dbReference type="EMBL" id="PKSL01000334">
    <property type="protein sequence ID" value="POV95645.1"/>
    <property type="molecule type" value="Genomic_DNA"/>
</dbReference>
<dbReference type="PANTHER" id="PTHR31569:SF4">
    <property type="entry name" value="SWIM-TYPE DOMAIN-CONTAINING PROTEIN"/>
    <property type="match status" value="1"/>
</dbReference>
<dbReference type="AlphaFoldDB" id="A0A2S4UE92"/>
<dbReference type="Pfam" id="PF10551">
    <property type="entry name" value="MULE"/>
    <property type="match status" value="1"/>
</dbReference>
<feature type="compositionally biased region" description="Polar residues" evidence="1">
    <location>
        <begin position="37"/>
        <end position="50"/>
    </location>
</feature>
<dbReference type="CDD" id="cd22744">
    <property type="entry name" value="OTU"/>
    <property type="match status" value="1"/>
</dbReference>
<feature type="compositionally biased region" description="Basic residues" evidence="1">
    <location>
        <begin position="835"/>
        <end position="844"/>
    </location>
</feature>
<sequence length="1140" mass="126163">MHEFNSAIISLNINRAPQRHCALHNLPSDRSDRSGKSAHSTPLSLPIDQNPTSPLPPPLASIPPLHTKAMLTNPPSTTITPATTGITVSPEIWNQMQAMLAMFQAQQSTTTTQLQLPKTTPATPSEPICTSSTDTPPKEPNPPSFDQNDPFDALNEDLPDDVFGLAPVGSEADDPNTVILTPHEDNPTPKAPPACMNPGQGPLDMTDIEAYDYSHGEKLDPPPVSVTFVSKDALFAFCQNWAKVRGYAVATGHSARGKNVYIQCDRSGEYRGVVPSISGRNTSTMKVECPFLLYGATSTSQKVTNKSWRLEIRHGDHNHEPSPVASAHAAHRLLQPGQLKEVGRLRKSNLKPAQILLQLRTADPNTLATNRTISNALQKQRREELDGKTPIEALLCILKETNWSWDAKYTATGAVQNLFFAHPGSIHLAQIYHHVALLDATYKTNSSKIPLLHIIGQTATNRSFSIAFCFLTYEDDENYLWAVNILKNIIWRAEQIPKVFVTDRDAALRKALALVFPDSQANLCTWHLNTNIATNCKKALGEGWNDFIKKWNNVTYSKTPEIFVERWNELKTHLAPLPTVLHYIETSIIPVKELFVVAWACQHPHLRNLNTSRVESGHTFIKTFIKNSAGDFLTVFQSLALAVNTQLNAAHEAIGKDTMKALVNVPKCFIPLLCRVSTFAIKQCKTQFDRLKNLDPTEPCSQTVAIGLGIPCAHRIAEILEAGDELSPEDFHKQWHLRYNPESHQSEDTELDVDAELHKLMASIAHEQPSHLEKVFLQLNQVVSGSHVAVPIQGPGVKKNPKGRPTTISKRQAASTSTKRNPSAHEIVDADLKKTKPKPTKKRVAAPAAGATGRKSKRLRKEPEDPDDEDDTGDLPDADDLIRAQGQDEYFPSQGVDGDQTADWVEAANQHSDNHSKEAIKPEDPLADQDVAINEENVEEVPSVPKHFSQFVKDIFNPRGDGNCGFRCVAQALGYADNMGFMQVRDEMAREIASWRSNYAKLQGGENEMKKIINSLTVARAKESVACDKWLDKMSHGQILADTYNRPIIFLSQGDSNSFLPLRLGPKDSTRVEPIYLLYVDSNHWVLLEVGGIDGDKPLPPPIRAPKFATKAAKAWPTYVQKGLALYKQSLVSRSVEGKN</sequence>
<dbReference type="InterPro" id="IPR052579">
    <property type="entry name" value="Zinc_finger_SWIM"/>
</dbReference>
<feature type="region of interest" description="Disordered" evidence="1">
    <location>
        <begin position="24"/>
        <end position="56"/>
    </location>
</feature>
<dbReference type="InterPro" id="IPR018289">
    <property type="entry name" value="MULE_transposase_dom"/>
</dbReference>
<dbReference type="VEuPathDB" id="FungiDB:PSHT_15033"/>
<dbReference type="VEuPathDB" id="FungiDB:PSTT_16122"/>
<dbReference type="InterPro" id="IPR003323">
    <property type="entry name" value="OTU_dom"/>
</dbReference>
<feature type="compositionally biased region" description="Polar residues" evidence="1">
    <location>
        <begin position="806"/>
        <end position="821"/>
    </location>
</feature>
<evidence type="ECO:0000313" key="3">
    <source>
        <dbReference type="EMBL" id="POV95645.1"/>
    </source>
</evidence>
<reference evidence="3" key="1">
    <citation type="submission" date="2017-12" db="EMBL/GenBank/DDBJ databases">
        <title>Gene loss provides genomic basis for host adaptation in cereal stripe rust fungi.</title>
        <authorList>
            <person name="Xia C."/>
        </authorList>
    </citation>
    <scope>NUCLEOTIDE SEQUENCE [LARGE SCALE GENOMIC DNA]</scope>
    <source>
        <strain evidence="3">93-210</strain>
    </source>
</reference>
<protein>
    <recommendedName>
        <fullName evidence="2">OTU domain-containing protein</fullName>
    </recommendedName>
</protein>
<name>A0A2S4UE92_9BASI</name>
<dbReference type="VEuPathDB" id="FungiDB:PSHT_15111"/>
<feature type="compositionally biased region" description="Low complexity" evidence="1">
    <location>
        <begin position="111"/>
        <end position="123"/>
    </location>
</feature>
<dbReference type="Proteomes" id="UP000239156">
    <property type="component" value="Unassembled WGS sequence"/>
</dbReference>
<evidence type="ECO:0000259" key="2">
    <source>
        <dbReference type="PROSITE" id="PS50802"/>
    </source>
</evidence>
<feature type="region of interest" description="Disordered" evidence="1">
    <location>
        <begin position="111"/>
        <end position="152"/>
    </location>
</feature>
<dbReference type="Gene3D" id="3.90.70.80">
    <property type="match status" value="1"/>
</dbReference>
<evidence type="ECO:0000256" key="1">
    <source>
        <dbReference type="SAM" id="MobiDB-lite"/>
    </source>
</evidence>
<keyword evidence="4" id="KW-1185">Reference proteome</keyword>
<gene>
    <name evidence="3" type="ORF">PSTT_16122</name>
</gene>
<comment type="caution">
    <text evidence="3">The sequence shown here is derived from an EMBL/GenBank/DDBJ whole genome shotgun (WGS) entry which is preliminary data.</text>
</comment>
<feature type="compositionally biased region" description="Acidic residues" evidence="1">
    <location>
        <begin position="864"/>
        <end position="879"/>
    </location>
</feature>
<feature type="region of interest" description="Disordered" evidence="1">
    <location>
        <begin position="791"/>
        <end position="879"/>
    </location>
</feature>
<feature type="domain" description="OTU" evidence="2">
    <location>
        <begin position="953"/>
        <end position="1078"/>
    </location>
</feature>
<dbReference type="PROSITE" id="PS50802">
    <property type="entry name" value="OTU"/>
    <property type="match status" value="1"/>
</dbReference>
<evidence type="ECO:0000313" key="4">
    <source>
        <dbReference type="Proteomes" id="UP000239156"/>
    </source>
</evidence>
<proteinExistence type="predicted"/>
<accession>A0A2S4UE92</accession>